<dbReference type="Proteomes" id="UP000652761">
    <property type="component" value="Unassembled WGS sequence"/>
</dbReference>
<evidence type="ECO:0000256" key="1">
    <source>
        <dbReference type="SAM" id="Phobius"/>
    </source>
</evidence>
<dbReference type="GO" id="GO:0009933">
    <property type="term" value="P:meristem structural organization"/>
    <property type="evidence" value="ECO:0007669"/>
    <property type="project" value="InterPro"/>
</dbReference>
<reference evidence="2" key="1">
    <citation type="submission" date="2017-07" db="EMBL/GenBank/DDBJ databases">
        <title>Taro Niue Genome Assembly and Annotation.</title>
        <authorList>
            <person name="Atibalentja N."/>
            <person name="Keating K."/>
            <person name="Fields C.J."/>
        </authorList>
    </citation>
    <scope>NUCLEOTIDE SEQUENCE</scope>
    <source>
        <strain evidence="2">Niue_2</strain>
        <tissue evidence="2">Leaf</tissue>
    </source>
</reference>
<dbReference type="GO" id="GO:0072423">
    <property type="term" value="P:response to DNA damage checkpoint signaling"/>
    <property type="evidence" value="ECO:0007669"/>
    <property type="project" value="InterPro"/>
</dbReference>
<dbReference type="GO" id="GO:0040029">
    <property type="term" value="P:epigenetic regulation of gene expression"/>
    <property type="evidence" value="ECO:0007669"/>
    <property type="project" value="InterPro"/>
</dbReference>
<protein>
    <submittedName>
        <fullName evidence="2">Uncharacterized protein</fullName>
    </submittedName>
</protein>
<dbReference type="OrthoDB" id="786838at2759"/>
<keyword evidence="1" id="KW-0472">Membrane</keyword>
<keyword evidence="3" id="KW-1185">Reference proteome</keyword>
<keyword evidence="1" id="KW-0812">Transmembrane</keyword>
<comment type="caution">
    <text evidence="2">The sequence shown here is derived from an EMBL/GenBank/DDBJ whole genome shotgun (WGS) entry which is preliminary data.</text>
</comment>
<dbReference type="AlphaFoldDB" id="A0A843VKX2"/>
<accession>A0A843VKX2</accession>
<sequence length="178" mass="20133">MARLAAKKAPAGVEGHNHVRSEALVGIGIFLLVLVLHITSYRTLDGKPSHPSAAWGWPPISIFGDNGGSATKREEDVQFREAEPEADGNHEEEARWANVIDDILKQRGEYVEAFRWLHRDYKVSTKHLPQKQLLPTFQSLGEVYFRLERFKEALTYQNREPAGQHAAECVYLADAQQQ</sequence>
<dbReference type="EMBL" id="NMUH01001607">
    <property type="protein sequence ID" value="MQL93894.1"/>
    <property type="molecule type" value="Genomic_DNA"/>
</dbReference>
<proteinExistence type="predicted"/>
<keyword evidence="1" id="KW-1133">Transmembrane helix</keyword>
<evidence type="ECO:0000313" key="3">
    <source>
        <dbReference type="Proteomes" id="UP000652761"/>
    </source>
</evidence>
<feature type="transmembrane region" description="Helical" evidence="1">
    <location>
        <begin position="23"/>
        <end position="41"/>
    </location>
</feature>
<dbReference type="Gene3D" id="1.25.40.10">
    <property type="entry name" value="Tetratricopeptide repeat domain"/>
    <property type="match status" value="1"/>
</dbReference>
<dbReference type="InterPro" id="IPR044227">
    <property type="entry name" value="TONSOKU"/>
</dbReference>
<name>A0A843VKX2_COLES</name>
<dbReference type="PANTHER" id="PTHR47684:SF1">
    <property type="entry name" value="PROTEIN TONSOKU"/>
    <property type="match status" value="1"/>
</dbReference>
<gene>
    <name evidence="2" type="ORF">Taro_026546</name>
</gene>
<dbReference type="PANTHER" id="PTHR47684">
    <property type="entry name" value="PROTEIN TONSOKU"/>
    <property type="match status" value="1"/>
</dbReference>
<dbReference type="InterPro" id="IPR011990">
    <property type="entry name" value="TPR-like_helical_dom_sf"/>
</dbReference>
<dbReference type="GO" id="GO:0005634">
    <property type="term" value="C:nucleus"/>
    <property type="evidence" value="ECO:0007669"/>
    <property type="project" value="InterPro"/>
</dbReference>
<evidence type="ECO:0000313" key="2">
    <source>
        <dbReference type="EMBL" id="MQL93894.1"/>
    </source>
</evidence>
<organism evidence="2 3">
    <name type="scientific">Colocasia esculenta</name>
    <name type="common">Wild taro</name>
    <name type="synonym">Arum esculentum</name>
    <dbReference type="NCBI Taxonomy" id="4460"/>
    <lineage>
        <taxon>Eukaryota</taxon>
        <taxon>Viridiplantae</taxon>
        <taxon>Streptophyta</taxon>
        <taxon>Embryophyta</taxon>
        <taxon>Tracheophyta</taxon>
        <taxon>Spermatophyta</taxon>
        <taxon>Magnoliopsida</taxon>
        <taxon>Liliopsida</taxon>
        <taxon>Araceae</taxon>
        <taxon>Aroideae</taxon>
        <taxon>Colocasieae</taxon>
        <taxon>Colocasia</taxon>
    </lineage>
</organism>